<proteinExistence type="predicted"/>
<comment type="caution">
    <text evidence="1">The sequence shown here is derived from an EMBL/GenBank/DDBJ whole genome shotgun (WGS) entry which is preliminary data.</text>
</comment>
<name>A0AAW1JX58_POPJA</name>
<evidence type="ECO:0000313" key="1">
    <source>
        <dbReference type="EMBL" id="KAK9708859.1"/>
    </source>
</evidence>
<organism evidence="1 2">
    <name type="scientific">Popillia japonica</name>
    <name type="common">Japanese beetle</name>
    <dbReference type="NCBI Taxonomy" id="7064"/>
    <lineage>
        <taxon>Eukaryota</taxon>
        <taxon>Metazoa</taxon>
        <taxon>Ecdysozoa</taxon>
        <taxon>Arthropoda</taxon>
        <taxon>Hexapoda</taxon>
        <taxon>Insecta</taxon>
        <taxon>Pterygota</taxon>
        <taxon>Neoptera</taxon>
        <taxon>Endopterygota</taxon>
        <taxon>Coleoptera</taxon>
        <taxon>Polyphaga</taxon>
        <taxon>Scarabaeiformia</taxon>
        <taxon>Scarabaeidae</taxon>
        <taxon>Rutelinae</taxon>
        <taxon>Popillia</taxon>
    </lineage>
</organism>
<sequence length="112" mass="13029">MEQIGTEKNIFYNKEFMDIILNKYLPFCSLYTGLMLNNSPVSNALVENYFGQLKQITLEGQKNLKCSQFVRKLREDVVSTKTEVDIGIRKSRLTKPTHLMKNVLRNAGRKER</sequence>
<keyword evidence="2" id="KW-1185">Reference proteome</keyword>
<dbReference type="EMBL" id="JASPKY010000320">
    <property type="protein sequence ID" value="KAK9708859.1"/>
    <property type="molecule type" value="Genomic_DNA"/>
</dbReference>
<dbReference type="Proteomes" id="UP001458880">
    <property type="component" value="Unassembled WGS sequence"/>
</dbReference>
<reference evidence="1 2" key="1">
    <citation type="journal article" date="2024" name="BMC Genomics">
        <title>De novo assembly and annotation of Popillia japonica's genome with initial clues to its potential as an invasive pest.</title>
        <authorList>
            <person name="Cucini C."/>
            <person name="Boschi S."/>
            <person name="Funari R."/>
            <person name="Cardaioli E."/>
            <person name="Iannotti N."/>
            <person name="Marturano G."/>
            <person name="Paoli F."/>
            <person name="Bruttini M."/>
            <person name="Carapelli A."/>
            <person name="Frati F."/>
            <person name="Nardi F."/>
        </authorList>
    </citation>
    <scope>NUCLEOTIDE SEQUENCE [LARGE SCALE GENOMIC DNA]</scope>
    <source>
        <strain evidence="1">DMR45628</strain>
    </source>
</reference>
<evidence type="ECO:0000313" key="2">
    <source>
        <dbReference type="Proteomes" id="UP001458880"/>
    </source>
</evidence>
<accession>A0AAW1JX58</accession>
<protein>
    <submittedName>
        <fullName evidence="1">Uncharacterized protein</fullName>
    </submittedName>
</protein>
<dbReference type="AlphaFoldDB" id="A0AAW1JX58"/>
<gene>
    <name evidence="1" type="ORF">QE152_g26948</name>
</gene>